<evidence type="ECO:0000256" key="3">
    <source>
        <dbReference type="SAM" id="MobiDB-lite"/>
    </source>
</evidence>
<dbReference type="InterPro" id="IPR006840">
    <property type="entry name" value="ChaC"/>
</dbReference>
<dbReference type="CDD" id="cd06661">
    <property type="entry name" value="GGCT_like"/>
    <property type="match status" value="1"/>
</dbReference>
<evidence type="ECO:0000313" key="5">
    <source>
        <dbReference type="Proteomes" id="UP000584642"/>
    </source>
</evidence>
<dbReference type="SUPFAM" id="SSF110857">
    <property type="entry name" value="Gamma-glutamyl cyclotransferase-like"/>
    <property type="match status" value="1"/>
</dbReference>
<organism evidence="4 5">
    <name type="scientific">Azospirillum oleiclasticum</name>
    <dbReference type="NCBI Taxonomy" id="2735135"/>
    <lineage>
        <taxon>Bacteria</taxon>
        <taxon>Pseudomonadati</taxon>
        <taxon>Pseudomonadota</taxon>
        <taxon>Alphaproteobacteria</taxon>
        <taxon>Rhodospirillales</taxon>
        <taxon>Azospirillaceae</taxon>
        <taxon>Azospirillum</taxon>
    </lineage>
</organism>
<dbReference type="InterPro" id="IPR036568">
    <property type="entry name" value="GGCT-like_sf"/>
</dbReference>
<dbReference type="PANTHER" id="PTHR12192:SF2">
    <property type="entry name" value="GLUTATHIONE-SPECIFIC GAMMA-GLUTAMYLCYCLOTRANSFERASE 2"/>
    <property type="match status" value="1"/>
</dbReference>
<reference evidence="4 5" key="1">
    <citation type="submission" date="2020-05" db="EMBL/GenBank/DDBJ databases">
        <title>Azospirillum oleiclasticum sp. nov, a nitrogen-fixing and heavy crude oil-emulsifying bacterium isolated from the crude oil of Yumen Oilfield.</title>
        <authorList>
            <person name="Wu D."/>
            <person name="Cai M."/>
            <person name="Zhang X."/>
        </authorList>
    </citation>
    <scope>NUCLEOTIDE SEQUENCE [LARGE SCALE GENOMIC DNA]</scope>
    <source>
        <strain evidence="4 5">ROY-1-1-2</strain>
    </source>
</reference>
<comment type="caution">
    <text evidence="4">The sequence shown here is derived from an EMBL/GenBank/DDBJ whole genome shotgun (WGS) entry which is preliminary data.</text>
</comment>
<name>A0ABX2TA50_9PROT</name>
<protein>
    <recommendedName>
        <fullName evidence="1">glutathione-specific gamma-glutamylcyclotransferase</fullName>
        <ecNumber evidence="1">4.3.2.7</ecNumber>
    </recommendedName>
</protein>
<evidence type="ECO:0000256" key="2">
    <source>
        <dbReference type="ARBA" id="ARBA00023239"/>
    </source>
</evidence>
<feature type="region of interest" description="Disordered" evidence="3">
    <location>
        <begin position="1"/>
        <end position="20"/>
    </location>
</feature>
<keyword evidence="2" id="KW-0456">Lyase</keyword>
<dbReference type="Proteomes" id="UP000584642">
    <property type="component" value="Unassembled WGS sequence"/>
</dbReference>
<keyword evidence="5" id="KW-1185">Reference proteome</keyword>
<dbReference type="EMBL" id="JABFDB010000011">
    <property type="protein sequence ID" value="NYZ21221.1"/>
    <property type="molecule type" value="Genomic_DNA"/>
</dbReference>
<evidence type="ECO:0000313" key="4">
    <source>
        <dbReference type="EMBL" id="NYZ21221.1"/>
    </source>
</evidence>
<gene>
    <name evidence="4" type="ORF">HND93_16005</name>
</gene>
<dbReference type="InterPro" id="IPR013024">
    <property type="entry name" value="GGCT-like"/>
</dbReference>
<dbReference type="Gene3D" id="3.10.490.10">
    <property type="entry name" value="Gamma-glutamyl cyclotransferase-like"/>
    <property type="match status" value="1"/>
</dbReference>
<accession>A0ABX2TA50</accession>
<dbReference type="Pfam" id="PF04752">
    <property type="entry name" value="ChaC"/>
    <property type="match status" value="1"/>
</dbReference>
<sequence length="207" mass="22862">MLLDTRPVSADTAAVEPSPAPPPVWAADITVTPGAELWVFGYGSLMWNPGFPHLERQPAVLKGYHRHFCVTSYRYRGTPDNPGLVLGLDRGGTCRGIAFRVAADDVPATLDYLWEREMSTRVYRPKRLPVRLPCGRSVTACTFVVDRAHGQYCGFLDEEAAARRIAGCCGDRGPNLEYLVNTVEHLEALGIRDARLIRLLDAARRGV</sequence>
<dbReference type="RefSeq" id="WP_180282997.1">
    <property type="nucleotide sequence ID" value="NZ_JABFDB010000011.1"/>
</dbReference>
<dbReference type="EC" id="4.3.2.7" evidence="1"/>
<dbReference type="PANTHER" id="PTHR12192">
    <property type="entry name" value="CATION TRANSPORT PROTEIN CHAC-RELATED"/>
    <property type="match status" value="1"/>
</dbReference>
<proteinExistence type="predicted"/>
<evidence type="ECO:0000256" key="1">
    <source>
        <dbReference type="ARBA" id="ARBA00012344"/>
    </source>
</evidence>